<protein>
    <submittedName>
        <fullName evidence="5">Helicase DnaB</fullName>
    </submittedName>
</protein>
<sequence length="458" mass="52472">MTAYYKELQPADAYRIRLPYPFSNYDRQLLTMLYQSMIGAEAISLYLTLWAEGEASTEESSHYTVMNTLGIPISKIFEARIQLEAIGLLKTYRNDSSERSFIYELCPPLDPKTFFMDPLLSMFLFSKIGETSYRKIRKRFLIETEIPADFKEVSRTFTDIFQPVHAKVGYPPEKEDFQERKKGSYVTESDFDFDLLQQGLSESMVPRRVLTASIKAYIAKLAFLYSWGPFDMQLVVMRAIEGNYHLSIENLKKEATEYYKAKVSTTAPQLVQMYKVAEKKPTIDESPKTRQDELLVYLETAPPIQILRDIANGSEPLPADLELANQLVTSHGMEPAVVNVLLQYVLLRTDMKLTKAYVEKIASHWLRKNITTAKDAMEIARVEHTQYMKWKSEGSPTTAAKPFTGNGNHKPVREEKLPEWFHKKDQVSALKAEPKNESLEIEKQKLLAKLALKKGKGG</sequence>
<evidence type="ECO:0000313" key="5">
    <source>
        <dbReference type="EMBL" id="ANU25707.1"/>
    </source>
</evidence>
<dbReference type="InterPro" id="IPR034829">
    <property type="entry name" value="DnaD-like_sf"/>
</dbReference>
<accession>A0A1B1RXP8</accession>
<feature type="region of interest" description="Disordered" evidence="2">
    <location>
        <begin position="391"/>
        <end position="417"/>
    </location>
</feature>
<gene>
    <name evidence="5" type="ORF">I858_001270</name>
</gene>
<keyword evidence="5" id="KW-0547">Nucleotide-binding</keyword>
<dbReference type="InterPro" id="IPR006343">
    <property type="entry name" value="DnaB/C_C"/>
</dbReference>
<evidence type="ECO:0000259" key="3">
    <source>
        <dbReference type="Pfam" id="PF07261"/>
    </source>
</evidence>
<reference evidence="5" key="1">
    <citation type="submission" date="2016-10" db="EMBL/GenBank/DDBJ databases">
        <authorList>
            <person name="See-Too W.S."/>
        </authorList>
    </citation>
    <scope>NUCLEOTIDE SEQUENCE</scope>
    <source>
        <strain evidence="5">L10.15</strain>
    </source>
</reference>
<keyword evidence="5" id="KW-0347">Helicase</keyword>
<proteinExistence type="inferred from homology"/>
<organism evidence="5 6">
    <name type="scientific">Planococcus versutus</name>
    <dbReference type="NCBI Taxonomy" id="1302659"/>
    <lineage>
        <taxon>Bacteria</taxon>
        <taxon>Bacillati</taxon>
        <taxon>Bacillota</taxon>
        <taxon>Bacilli</taxon>
        <taxon>Bacillales</taxon>
        <taxon>Caryophanaceae</taxon>
        <taxon>Planococcus</taxon>
    </lineage>
</organism>
<dbReference type="OrthoDB" id="2082007at2"/>
<feature type="domain" description="DnaB/C C-terminal" evidence="3">
    <location>
        <begin position="316"/>
        <end position="378"/>
    </location>
</feature>
<dbReference type="Gene3D" id="1.10.10.630">
    <property type="entry name" value="DnaD domain-like"/>
    <property type="match status" value="1"/>
</dbReference>
<comment type="similarity">
    <text evidence="1">Belongs to the DnaB/DnaD family.</text>
</comment>
<dbReference type="RefSeq" id="WP_065524279.1">
    <property type="nucleotide sequence ID" value="NZ_CP016540.2"/>
</dbReference>
<dbReference type="KEGG" id="pll:I858_001270"/>
<dbReference type="Pfam" id="PF07261">
    <property type="entry name" value="DnaB_2"/>
    <property type="match status" value="1"/>
</dbReference>
<keyword evidence="5" id="KW-0067">ATP-binding</keyword>
<dbReference type="InterPro" id="IPR058660">
    <property type="entry name" value="WHD_DnaB"/>
</dbReference>
<dbReference type="AlphaFoldDB" id="A0A1B1RXP8"/>
<dbReference type="STRING" id="1302659.I858_001270"/>
<evidence type="ECO:0000256" key="2">
    <source>
        <dbReference type="SAM" id="MobiDB-lite"/>
    </source>
</evidence>
<evidence type="ECO:0000313" key="6">
    <source>
        <dbReference type="Proteomes" id="UP000053354"/>
    </source>
</evidence>
<keyword evidence="6" id="KW-1185">Reference proteome</keyword>
<feature type="domain" description="Replicative helicase loading/DNA remodeling protein DnaB N-terminal winged helix" evidence="4">
    <location>
        <begin position="9"/>
        <end position="253"/>
    </location>
</feature>
<dbReference type="EMBL" id="CP016540">
    <property type="protein sequence ID" value="ANU25707.1"/>
    <property type="molecule type" value="Genomic_DNA"/>
</dbReference>
<name>A0A1B1RXP8_9BACL</name>
<dbReference type="Pfam" id="PF25888">
    <property type="entry name" value="WHD_DnaB"/>
    <property type="match status" value="1"/>
</dbReference>
<evidence type="ECO:0000256" key="1">
    <source>
        <dbReference type="ARBA" id="ARBA00093462"/>
    </source>
</evidence>
<dbReference type="Proteomes" id="UP000053354">
    <property type="component" value="Chromosome"/>
</dbReference>
<dbReference type="GO" id="GO:0004386">
    <property type="term" value="F:helicase activity"/>
    <property type="evidence" value="ECO:0007669"/>
    <property type="project" value="UniProtKB-KW"/>
</dbReference>
<evidence type="ECO:0000259" key="4">
    <source>
        <dbReference type="Pfam" id="PF25888"/>
    </source>
</evidence>
<keyword evidence="5" id="KW-0378">Hydrolase</keyword>